<dbReference type="GO" id="GO:0046872">
    <property type="term" value="F:metal ion binding"/>
    <property type="evidence" value="ECO:0007669"/>
    <property type="project" value="UniProtKB-KW"/>
</dbReference>
<accession>A0A1G2LVC1</accession>
<keyword evidence="5" id="KW-0819">tRNA processing</keyword>
<comment type="similarity">
    <text evidence="2">Belongs to the TsaE family.</text>
</comment>
<comment type="caution">
    <text evidence="11">The sequence shown here is derived from an EMBL/GenBank/DDBJ whole genome shotgun (WGS) entry which is preliminary data.</text>
</comment>
<dbReference type="NCBIfam" id="TIGR00150">
    <property type="entry name" value="T6A_YjeE"/>
    <property type="match status" value="1"/>
</dbReference>
<dbReference type="GO" id="GO:0002949">
    <property type="term" value="P:tRNA threonylcarbamoyladenosine modification"/>
    <property type="evidence" value="ECO:0007669"/>
    <property type="project" value="InterPro"/>
</dbReference>
<evidence type="ECO:0000313" key="11">
    <source>
        <dbReference type="EMBL" id="OHA15556.1"/>
    </source>
</evidence>
<keyword evidence="4" id="KW-0963">Cytoplasm</keyword>
<evidence type="ECO:0000313" key="12">
    <source>
        <dbReference type="Proteomes" id="UP000178116"/>
    </source>
</evidence>
<proteinExistence type="inferred from homology"/>
<keyword evidence="7" id="KW-0547">Nucleotide-binding</keyword>
<evidence type="ECO:0000256" key="9">
    <source>
        <dbReference type="ARBA" id="ARBA00022842"/>
    </source>
</evidence>
<keyword evidence="9" id="KW-0460">Magnesium</keyword>
<dbReference type="SUPFAM" id="SSF52540">
    <property type="entry name" value="P-loop containing nucleoside triphosphate hydrolases"/>
    <property type="match status" value="1"/>
</dbReference>
<protein>
    <recommendedName>
        <fullName evidence="3">tRNA threonylcarbamoyladenosine biosynthesis protein TsaE</fullName>
    </recommendedName>
    <alternativeName>
        <fullName evidence="10">t(6)A37 threonylcarbamoyladenosine biosynthesis protein TsaE</fullName>
    </alternativeName>
</protein>
<dbReference type="InterPro" id="IPR027417">
    <property type="entry name" value="P-loop_NTPase"/>
</dbReference>
<gene>
    <name evidence="11" type="ORF">A3A10_03190</name>
</gene>
<dbReference type="Gene3D" id="3.40.50.300">
    <property type="entry name" value="P-loop containing nucleotide triphosphate hydrolases"/>
    <property type="match status" value="1"/>
</dbReference>
<comment type="subcellular location">
    <subcellularLocation>
        <location evidence="1">Cytoplasm</location>
    </subcellularLocation>
</comment>
<dbReference type="GO" id="GO:0005524">
    <property type="term" value="F:ATP binding"/>
    <property type="evidence" value="ECO:0007669"/>
    <property type="project" value="UniProtKB-KW"/>
</dbReference>
<evidence type="ECO:0000256" key="10">
    <source>
        <dbReference type="ARBA" id="ARBA00032441"/>
    </source>
</evidence>
<dbReference type="EMBL" id="MHRA01000018">
    <property type="protein sequence ID" value="OHA15556.1"/>
    <property type="molecule type" value="Genomic_DNA"/>
</dbReference>
<dbReference type="Pfam" id="PF02367">
    <property type="entry name" value="TsaE"/>
    <property type="match status" value="1"/>
</dbReference>
<evidence type="ECO:0000256" key="2">
    <source>
        <dbReference type="ARBA" id="ARBA00007599"/>
    </source>
</evidence>
<evidence type="ECO:0000256" key="7">
    <source>
        <dbReference type="ARBA" id="ARBA00022741"/>
    </source>
</evidence>
<sequence>MTHGAIQTKDLASRFARRLLKSKPAEKALVVGLIGELGGGKTVFAKGFAKSLGIGKIITSPTFVLEKNYELPGKKHLRLIHIDAYRIENPEELIGLGFKNLIRDPKNIVLVEWADKVSQILPKDCVRIKFEHAGKNKRKITIKTFDP</sequence>
<dbReference type="PANTHER" id="PTHR33540:SF2">
    <property type="entry name" value="TRNA THREONYLCARBAMOYLADENOSINE BIOSYNTHESIS PROTEIN TSAE"/>
    <property type="match status" value="1"/>
</dbReference>
<evidence type="ECO:0000256" key="1">
    <source>
        <dbReference type="ARBA" id="ARBA00004496"/>
    </source>
</evidence>
<evidence type="ECO:0000256" key="4">
    <source>
        <dbReference type="ARBA" id="ARBA00022490"/>
    </source>
</evidence>
<evidence type="ECO:0000256" key="8">
    <source>
        <dbReference type="ARBA" id="ARBA00022840"/>
    </source>
</evidence>
<evidence type="ECO:0000256" key="6">
    <source>
        <dbReference type="ARBA" id="ARBA00022723"/>
    </source>
</evidence>
<dbReference type="InterPro" id="IPR003442">
    <property type="entry name" value="T6A_TsaE"/>
</dbReference>
<dbReference type="AlphaFoldDB" id="A0A1G2LVC1"/>
<dbReference type="GO" id="GO:0016740">
    <property type="term" value="F:transferase activity"/>
    <property type="evidence" value="ECO:0007669"/>
    <property type="project" value="UniProtKB-KW"/>
</dbReference>
<reference evidence="11 12" key="1">
    <citation type="journal article" date="2016" name="Nat. Commun.">
        <title>Thousands of microbial genomes shed light on interconnected biogeochemical processes in an aquifer system.</title>
        <authorList>
            <person name="Anantharaman K."/>
            <person name="Brown C.T."/>
            <person name="Hug L.A."/>
            <person name="Sharon I."/>
            <person name="Castelle C.J."/>
            <person name="Probst A.J."/>
            <person name="Thomas B.C."/>
            <person name="Singh A."/>
            <person name="Wilkins M.J."/>
            <person name="Karaoz U."/>
            <person name="Brodie E.L."/>
            <person name="Williams K.H."/>
            <person name="Hubbard S.S."/>
            <person name="Banfield J.F."/>
        </authorList>
    </citation>
    <scope>NUCLEOTIDE SEQUENCE [LARGE SCALE GENOMIC DNA]</scope>
</reference>
<evidence type="ECO:0000256" key="3">
    <source>
        <dbReference type="ARBA" id="ARBA00019010"/>
    </source>
</evidence>
<name>A0A1G2LVC1_9BACT</name>
<keyword evidence="11" id="KW-0808">Transferase</keyword>
<keyword evidence="6" id="KW-0479">Metal-binding</keyword>
<dbReference type="Proteomes" id="UP000178116">
    <property type="component" value="Unassembled WGS sequence"/>
</dbReference>
<dbReference type="PANTHER" id="PTHR33540">
    <property type="entry name" value="TRNA THREONYLCARBAMOYLADENOSINE BIOSYNTHESIS PROTEIN TSAE"/>
    <property type="match status" value="1"/>
</dbReference>
<evidence type="ECO:0000256" key="5">
    <source>
        <dbReference type="ARBA" id="ARBA00022694"/>
    </source>
</evidence>
<organism evidence="11 12">
    <name type="scientific">Candidatus Tagabacteria bacterium RIFCSPLOWO2_01_FULL_42_9</name>
    <dbReference type="NCBI Taxonomy" id="1802296"/>
    <lineage>
        <taxon>Bacteria</taxon>
        <taxon>Candidatus Tagaibacteriota</taxon>
    </lineage>
</organism>
<dbReference type="GO" id="GO:0005737">
    <property type="term" value="C:cytoplasm"/>
    <property type="evidence" value="ECO:0007669"/>
    <property type="project" value="UniProtKB-SubCell"/>
</dbReference>
<keyword evidence="8" id="KW-0067">ATP-binding</keyword>